<evidence type="ECO:0000313" key="2">
    <source>
        <dbReference type="EMBL" id="AFY91225.1"/>
    </source>
</evidence>
<evidence type="ECO:0000313" key="3">
    <source>
        <dbReference type="Proteomes" id="UP000010384"/>
    </source>
</evidence>
<dbReference type="SUPFAM" id="SSF47413">
    <property type="entry name" value="lambda repressor-like DNA-binding domains"/>
    <property type="match status" value="1"/>
</dbReference>
<geneLocation type="plasmid" evidence="2 3">
    <name>pCHRO.01</name>
</geneLocation>
<dbReference type="InParanoid" id="K9U8S0"/>
<name>K9U8S0_CHRTP</name>
<dbReference type="InterPro" id="IPR010982">
    <property type="entry name" value="Lambda_DNA-bd_dom_sf"/>
</dbReference>
<gene>
    <name evidence="2" type="ORF">Chro_5890</name>
</gene>
<dbReference type="CDD" id="cd00093">
    <property type="entry name" value="HTH_XRE"/>
    <property type="match status" value="1"/>
</dbReference>
<dbReference type="SMART" id="SM00530">
    <property type="entry name" value="HTH_XRE"/>
    <property type="match status" value="1"/>
</dbReference>
<dbReference type="AlphaFoldDB" id="K9U8S0"/>
<proteinExistence type="predicted"/>
<dbReference type="PROSITE" id="PS50943">
    <property type="entry name" value="HTH_CROC1"/>
    <property type="match status" value="1"/>
</dbReference>
<dbReference type="Pfam" id="PF01381">
    <property type="entry name" value="HTH_3"/>
    <property type="match status" value="1"/>
</dbReference>
<organism evidence="2 3">
    <name type="scientific">Chroococcidiopsis thermalis (strain PCC 7203)</name>
    <dbReference type="NCBI Taxonomy" id="251229"/>
    <lineage>
        <taxon>Bacteria</taxon>
        <taxon>Bacillati</taxon>
        <taxon>Cyanobacteriota</taxon>
        <taxon>Cyanophyceae</taxon>
        <taxon>Chroococcidiopsidales</taxon>
        <taxon>Chroococcidiopsidaceae</taxon>
        <taxon>Chroococcidiopsis</taxon>
    </lineage>
</organism>
<evidence type="ECO:0000259" key="1">
    <source>
        <dbReference type="PROSITE" id="PS50943"/>
    </source>
</evidence>
<keyword evidence="2" id="KW-0614">Plasmid</keyword>
<dbReference type="Proteomes" id="UP000010384">
    <property type="component" value="Plasmid pCHRO.01"/>
</dbReference>
<dbReference type="GO" id="GO:0003677">
    <property type="term" value="F:DNA binding"/>
    <property type="evidence" value="ECO:0007669"/>
    <property type="project" value="InterPro"/>
</dbReference>
<dbReference type="KEGG" id="cthe:Chro_5890"/>
<dbReference type="InterPro" id="IPR001387">
    <property type="entry name" value="Cro/C1-type_HTH"/>
</dbReference>
<accession>K9U8S0</accession>
<feature type="domain" description="HTH cro/C1-type" evidence="1">
    <location>
        <begin position="39"/>
        <end position="74"/>
    </location>
</feature>
<dbReference type="EMBL" id="CP003598">
    <property type="protein sequence ID" value="AFY91225.1"/>
    <property type="molecule type" value="Genomic_DNA"/>
</dbReference>
<sequence>MWDVMRQVLAHIAPELEFRSQMSVKRPLVMNQPQIGQLVRELRLLVGLTQEQFAAHLGVTCGSINRWENGRSEPLPLARQQIWQCIEQMGDRGEELLQKYLAN</sequence>
<dbReference type="Gene3D" id="1.10.260.40">
    <property type="entry name" value="lambda repressor-like DNA-binding domains"/>
    <property type="match status" value="1"/>
</dbReference>
<protein>
    <submittedName>
        <fullName evidence="2">Helix-turn-helix domain protein</fullName>
    </submittedName>
</protein>
<reference evidence="2 3" key="1">
    <citation type="submission" date="2012-06" db="EMBL/GenBank/DDBJ databases">
        <title>Finished plasmid 1 of genome of Chroococcidiopsis thermalis PCC 7203.</title>
        <authorList>
            <consortium name="US DOE Joint Genome Institute"/>
            <person name="Gugger M."/>
            <person name="Coursin T."/>
            <person name="Rippka R."/>
            <person name="Tandeau De Marsac N."/>
            <person name="Huntemann M."/>
            <person name="Wei C.-L."/>
            <person name="Han J."/>
            <person name="Detter J.C."/>
            <person name="Han C."/>
            <person name="Tapia R."/>
            <person name="Davenport K."/>
            <person name="Daligault H."/>
            <person name="Erkkila T."/>
            <person name="Gu W."/>
            <person name="Munk A.C.C."/>
            <person name="Teshima H."/>
            <person name="Xu Y."/>
            <person name="Chain P."/>
            <person name="Chen A."/>
            <person name="Krypides N."/>
            <person name="Mavromatis K."/>
            <person name="Markowitz V."/>
            <person name="Szeto E."/>
            <person name="Ivanova N."/>
            <person name="Mikhailova N."/>
            <person name="Ovchinnikova G."/>
            <person name="Pagani I."/>
            <person name="Pati A."/>
            <person name="Goodwin L."/>
            <person name="Peters L."/>
            <person name="Pitluck S."/>
            <person name="Woyke T."/>
            <person name="Kerfeld C."/>
        </authorList>
    </citation>
    <scope>NUCLEOTIDE SEQUENCE [LARGE SCALE GENOMIC DNA]</scope>
    <source>
        <strain evidence="2 3">PCC 7203</strain>
        <plasmid evidence="2 3">pCHRO.01</plasmid>
    </source>
</reference>
<keyword evidence="3" id="KW-1185">Reference proteome</keyword>
<dbReference type="OrthoDB" id="9801008at2"/>
<dbReference type="HOGENOM" id="CLU_066192_58_1_3"/>